<proteinExistence type="predicted"/>
<evidence type="ECO:0000313" key="2">
    <source>
        <dbReference type="EMBL" id="EDM78668.1"/>
    </source>
</evidence>
<keyword evidence="3" id="KW-1185">Reference proteome</keyword>
<protein>
    <submittedName>
        <fullName evidence="2">Uncharacterized protein</fullName>
    </submittedName>
</protein>
<feature type="transmembrane region" description="Helical" evidence="1">
    <location>
        <begin position="66"/>
        <end position="86"/>
    </location>
</feature>
<dbReference type="EMBL" id="ABCS01000028">
    <property type="protein sequence ID" value="EDM78668.1"/>
    <property type="molecule type" value="Genomic_DNA"/>
</dbReference>
<evidence type="ECO:0000313" key="3">
    <source>
        <dbReference type="Proteomes" id="UP000005801"/>
    </source>
</evidence>
<feature type="transmembrane region" description="Helical" evidence="1">
    <location>
        <begin position="98"/>
        <end position="116"/>
    </location>
</feature>
<keyword evidence="1" id="KW-0472">Membrane</keyword>
<name>A6G666_9BACT</name>
<sequence>MFAAVQRWGGVLVRPRATFEAFHAAHSADPRVGKWDAWALTGLYVAGSQVQAISEALAKYQAFDSLAILFNGVAMAVLAPILVGFLAEALLGARHRAYGNMTLVPLVALATLANLLRQQGVQLPGPHYLPEMMGSAWAVALAFWGRARLPKFEAESKKSKSTSSESPADD</sequence>
<dbReference type="AlphaFoldDB" id="A6G666"/>
<keyword evidence="1" id="KW-0812">Transmembrane</keyword>
<organism evidence="2 3">
    <name type="scientific">Plesiocystis pacifica SIR-1</name>
    <dbReference type="NCBI Taxonomy" id="391625"/>
    <lineage>
        <taxon>Bacteria</taxon>
        <taxon>Pseudomonadati</taxon>
        <taxon>Myxococcota</taxon>
        <taxon>Polyangia</taxon>
        <taxon>Nannocystales</taxon>
        <taxon>Nannocystaceae</taxon>
        <taxon>Plesiocystis</taxon>
    </lineage>
</organism>
<comment type="caution">
    <text evidence="2">The sequence shown here is derived from an EMBL/GenBank/DDBJ whole genome shotgun (WGS) entry which is preliminary data.</text>
</comment>
<reference evidence="2 3" key="1">
    <citation type="submission" date="2007-06" db="EMBL/GenBank/DDBJ databases">
        <authorList>
            <person name="Shimkets L."/>
            <person name="Ferriera S."/>
            <person name="Johnson J."/>
            <person name="Kravitz S."/>
            <person name="Beeson K."/>
            <person name="Sutton G."/>
            <person name="Rogers Y.-H."/>
            <person name="Friedman R."/>
            <person name="Frazier M."/>
            <person name="Venter J.C."/>
        </authorList>
    </citation>
    <scope>NUCLEOTIDE SEQUENCE [LARGE SCALE GENOMIC DNA]</scope>
    <source>
        <strain evidence="2 3">SIR-1</strain>
    </source>
</reference>
<accession>A6G666</accession>
<dbReference type="RefSeq" id="WP_006972215.1">
    <property type="nucleotide sequence ID" value="NZ_ABCS01000028.1"/>
</dbReference>
<dbReference type="STRING" id="391625.PPSIR1_29493"/>
<dbReference type="Proteomes" id="UP000005801">
    <property type="component" value="Unassembled WGS sequence"/>
</dbReference>
<dbReference type="OrthoDB" id="9856347at2"/>
<gene>
    <name evidence="2" type="ORF">PPSIR1_29493</name>
</gene>
<evidence type="ECO:0000256" key="1">
    <source>
        <dbReference type="SAM" id="Phobius"/>
    </source>
</evidence>
<keyword evidence="1" id="KW-1133">Transmembrane helix</keyword>